<dbReference type="EC" id="4.1.1.48" evidence="9"/>
<dbReference type="InterPro" id="IPR045186">
    <property type="entry name" value="Indole-3-glycerol_P_synth"/>
</dbReference>
<evidence type="ECO:0000256" key="7">
    <source>
        <dbReference type="ARBA" id="ARBA00023141"/>
    </source>
</evidence>
<evidence type="ECO:0000313" key="12">
    <source>
        <dbReference type="Proteomes" id="UP000285773"/>
    </source>
</evidence>
<comment type="pathway">
    <text evidence="2 9">Amino-acid biosynthesis; L-tryptophan biosynthesis; L-tryptophan from chorismate: step 4/5.</text>
</comment>
<dbReference type="InterPro" id="IPR011060">
    <property type="entry name" value="RibuloseP-bd_barrel"/>
</dbReference>
<reference evidence="11 12" key="1">
    <citation type="submission" date="2018-08" db="EMBL/GenBank/DDBJ databases">
        <title>A genome reference for cultivated species of the human gut microbiota.</title>
        <authorList>
            <person name="Zou Y."/>
            <person name="Xue W."/>
            <person name="Luo G."/>
        </authorList>
    </citation>
    <scope>NUCLEOTIDE SEQUENCE [LARGE SCALE GENOMIC DNA]</scope>
    <source>
        <strain evidence="11 12">AM33-3BH</strain>
    </source>
</reference>
<gene>
    <name evidence="9" type="primary">trpC</name>
    <name evidence="11" type="ORF">DW820_09850</name>
</gene>
<dbReference type="GO" id="GO:0004640">
    <property type="term" value="F:phosphoribosylanthranilate isomerase activity"/>
    <property type="evidence" value="ECO:0007669"/>
    <property type="project" value="TreeGrafter"/>
</dbReference>
<dbReference type="RefSeq" id="WP_118096269.1">
    <property type="nucleotide sequence ID" value="NZ_QSIO01000005.1"/>
</dbReference>
<evidence type="ECO:0000256" key="1">
    <source>
        <dbReference type="ARBA" id="ARBA00001633"/>
    </source>
</evidence>
<evidence type="ECO:0000256" key="3">
    <source>
        <dbReference type="ARBA" id="ARBA00008737"/>
    </source>
</evidence>
<dbReference type="AlphaFoldDB" id="A0A414CEN0"/>
<name>A0A414CEN0_STRPA</name>
<dbReference type="HAMAP" id="MF_00134_B">
    <property type="entry name" value="IGPS_B"/>
    <property type="match status" value="1"/>
</dbReference>
<dbReference type="Pfam" id="PF00218">
    <property type="entry name" value="IGPS"/>
    <property type="match status" value="1"/>
</dbReference>
<evidence type="ECO:0000313" key="11">
    <source>
        <dbReference type="EMBL" id="RHC93489.1"/>
    </source>
</evidence>
<dbReference type="PROSITE" id="PS00614">
    <property type="entry name" value="IGPS"/>
    <property type="match status" value="1"/>
</dbReference>
<dbReference type="NCBIfam" id="NF001371">
    <property type="entry name" value="PRK00278.1-3"/>
    <property type="match status" value="1"/>
</dbReference>
<sequence length="255" mass="28597">MSQEFLPKILKEKAREVAAMKEEELQPLRETYRLYDYLKSHPEKLQVIAEVKKASPSLGDIHVDVDIVAQAKTYEENGAVMISVLTDEVFFKGSIEYLREISSQVRIPTLNKDFIVDEKQIIRARNAGATVILLIVAALPEVRLKELYEFATHLGLEVLVETHNLTELEVAHRIGAQIIGVNNRNLVTFETDLHTSLELATSFEQEPVYISESAIFTAADARMLAPYFSGILVGTALMKADNVAEKVKELQIDKG</sequence>
<comment type="catalytic activity">
    <reaction evidence="1 9">
        <text>1-(2-carboxyphenylamino)-1-deoxy-D-ribulose 5-phosphate + H(+) = (1S,2R)-1-C-(indol-3-yl)glycerol 3-phosphate + CO2 + H2O</text>
        <dbReference type="Rhea" id="RHEA:23476"/>
        <dbReference type="ChEBI" id="CHEBI:15377"/>
        <dbReference type="ChEBI" id="CHEBI:15378"/>
        <dbReference type="ChEBI" id="CHEBI:16526"/>
        <dbReference type="ChEBI" id="CHEBI:58613"/>
        <dbReference type="ChEBI" id="CHEBI:58866"/>
        <dbReference type="EC" id="4.1.1.48"/>
    </reaction>
</comment>
<dbReference type="InterPro" id="IPR013798">
    <property type="entry name" value="Indole-3-glycerol_P_synth_dom"/>
</dbReference>
<feature type="domain" description="Indole-3-glycerol phosphate synthase" evidence="10">
    <location>
        <begin position="6"/>
        <end position="250"/>
    </location>
</feature>
<comment type="caution">
    <text evidence="11">The sequence shown here is derived from an EMBL/GenBank/DDBJ whole genome shotgun (WGS) entry which is preliminary data.</text>
</comment>
<keyword evidence="4 9" id="KW-0028">Amino-acid biosynthesis</keyword>
<keyword evidence="7 9" id="KW-0057">Aromatic amino acid biosynthesis</keyword>
<dbReference type="Gene3D" id="3.20.20.70">
    <property type="entry name" value="Aldolase class I"/>
    <property type="match status" value="1"/>
</dbReference>
<evidence type="ECO:0000256" key="6">
    <source>
        <dbReference type="ARBA" id="ARBA00022822"/>
    </source>
</evidence>
<comment type="similarity">
    <text evidence="3 9">Belongs to the TrpC family.</text>
</comment>
<evidence type="ECO:0000256" key="5">
    <source>
        <dbReference type="ARBA" id="ARBA00022793"/>
    </source>
</evidence>
<evidence type="ECO:0000259" key="10">
    <source>
        <dbReference type="Pfam" id="PF00218"/>
    </source>
</evidence>
<evidence type="ECO:0000256" key="8">
    <source>
        <dbReference type="ARBA" id="ARBA00023239"/>
    </source>
</evidence>
<dbReference type="GO" id="GO:0004425">
    <property type="term" value="F:indole-3-glycerol-phosphate synthase activity"/>
    <property type="evidence" value="ECO:0007669"/>
    <property type="project" value="UniProtKB-UniRule"/>
</dbReference>
<dbReference type="GO" id="GO:0000162">
    <property type="term" value="P:L-tryptophan biosynthetic process"/>
    <property type="evidence" value="ECO:0007669"/>
    <property type="project" value="UniProtKB-UniRule"/>
</dbReference>
<dbReference type="EMBL" id="QSIO01000005">
    <property type="protein sequence ID" value="RHC93489.1"/>
    <property type="molecule type" value="Genomic_DNA"/>
</dbReference>
<dbReference type="Proteomes" id="UP000285773">
    <property type="component" value="Unassembled WGS sequence"/>
</dbReference>
<evidence type="ECO:0000256" key="2">
    <source>
        <dbReference type="ARBA" id="ARBA00004696"/>
    </source>
</evidence>
<dbReference type="InterPro" id="IPR001468">
    <property type="entry name" value="Indole-3-GlycerolPSynthase_CS"/>
</dbReference>
<proteinExistence type="inferred from homology"/>
<evidence type="ECO:0000256" key="9">
    <source>
        <dbReference type="HAMAP-Rule" id="MF_00134"/>
    </source>
</evidence>
<dbReference type="CDD" id="cd00331">
    <property type="entry name" value="IGPS"/>
    <property type="match status" value="1"/>
</dbReference>
<protein>
    <recommendedName>
        <fullName evidence="9">Indole-3-glycerol phosphate synthase</fullName>
        <shortName evidence="9">IGPS</shortName>
        <ecNumber evidence="9">4.1.1.48</ecNumber>
    </recommendedName>
</protein>
<organism evidence="11 12">
    <name type="scientific">Streptococcus parasanguinis</name>
    <dbReference type="NCBI Taxonomy" id="1318"/>
    <lineage>
        <taxon>Bacteria</taxon>
        <taxon>Bacillati</taxon>
        <taxon>Bacillota</taxon>
        <taxon>Bacilli</taxon>
        <taxon>Lactobacillales</taxon>
        <taxon>Streptococcaceae</taxon>
        <taxon>Streptococcus</taxon>
    </lineage>
</organism>
<dbReference type="NCBIfam" id="NF001377">
    <property type="entry name" value="PRK00278.2-4"/>
    <property type="match status" value="1"/>
</dbReference>
<accession>A0A414CEN0</accession>
<dbReference type="PANTHER" id="PTHR22854">
    <property type="entry name" value="TRYPTOPHAN BIOSYNTHESIS PROTEIN"/>
    <property type="match status" value="1"/>
</dbReference>
<dbReference type="PANTHER" id="PTHR22854:SF2">
    <property type="entry name" value="INDOLE-3-GLYCEROL-PHOSPHATE SYNTHASE"/>
    <property type="match status" value="1"/>
</dbReference>
<dbReference type="UniPathway" id="UPA00035">
    <property type="reaction ID" value="UER00043"/>
</dbReference>
<keyword evidence="5 9" id="KW-0210">Decarboxylase</keyword>
<keyword evidence="8 9" id="KW-0456">Lyase</keyword>
<dbReference type="SUPFAM" id="SSF51366">
    <property type="entry name" value="Ribulose-phoshate binding barrel"/>
    <property type="match status" value="1"/>
</dbReference>
<keyword evidence="6 9" id="KW-0822">Tryptophan biosynthesis</keyword>
<evidence type="ECO:0000256" key="4">
    <source>
        <dbReference type="ARBA" id="ARBA00022605"/>
    </source>
</evidence>
<dbReference type="InterPro" id="IPR013785">
    <property type="entry name" value="Aldolase_TIM"/>
</dbReference>
<dbReference type="FunFam" id="3.20.20.70:FF:000024">
    <property type="entry name" value="Indole-3-glycerol phosphate synthase"/>
    <property type="match status" value="1"/>
</dbReference>